<reference evidence="2" key="1">
    <citation type="submission" date="2022-11" db="EMBL/GenBank/DDBJ databases">
        <authorList>
            <person name="Scott C."/>
            <person name="Bruce N."/>
        </authorList>
    </citation>
    <scope>NUCLEOTIDE SEQUENCE</scope>
</reference>
<dbReference type="AlphaFoldDB" id="A0A9P1H940"/>
<name>A0A9P1H940_9PEZI</name>
<feature type="compositionally biased region" description="Basic and acidic residues" evidence="1">
    <location>
        <begin position="14"/>
        <end position="24"/>
    </location>
</feature>
<keyword evidence="3" id="KW-1185">Reference proteome</keyword>
<feature type="region of interest" description="Disordered" evidence="1">
    <location>
        <begin position="14"/>
        <end position="64"/>
    </location>
</feature>
<dbReference type="Proteomes" id="UP000838763">
    <property type="component" value="Unassembled WGS sequence"/>
</dbReference>
<gene>
    <name evidence="2" type="ORF">PPNO1_LOCUS7803</name>
</gene>
<dbReference type="EMBL" id="CALLCH030000017">
    <property type="protein sequence ID" value="CAI4218211.1"/>
    <property type="molecule type" value="Genomic_DNA"/>
</dbReference>
<protein>
    <submittedName>
        <fullName evidence="2">Uncharacterized protein</fullName>
    </submittedName>
</protein>
<feature type="compositionally biased region" description="Low complexity" evidence="1">
    <location>
        <begin position="43"/>
        <end position="55"/>
    </location>
</feature>
<evidence type="ECO:0000313" key="2">
    <source>
        <dbReference type="EMBL" id="CAI4218211.1"/>
    </source>
</evidence>
<sequence>MLAVKQSTPFTYKSEELKSGEEIPKASPTRNTKHPFRQLLVARPNTRPRPTSSPLLRREAGATPFRPCRQEEADLLVRFLTFPILIPIFSNSPRIISLQARLIHKRKRTLRPKLARFTFIIGSLLIRRERAVAVVPPSRLQHL</sequence>
<evidence type="ECO:0000256" key="1">
    <source>
        <dbReference type="SAM" id="MobiDB-lite"/>
    </source>
</evidence>
<accession>A0A9P1H940</accession>
<evidence type="ECO:0000313" key="3">
    <source>
        <dbReference type="Proteomes" id="UP000838763"/>
    </source>
</evidence>
<proteinExistence type="predicted"/>
<organism evidence="2 3">
    <name type="scientific">Parascedosporium putredinis</name>
    <dbReference type="NCBI Taxonomy" id="1442378"/>
    <lineage>
        <taxon>Eukaryota</taxon>
        <taxon>Fungi</taxon>
        <taxon>Dikarya</taxon>
        <taxon>Ascomycota</taxon>
        <taxon>Pezizomycotina</taxon>
        <taxon>Sordariomycetes</taxon>
        <taxon>Hypocreomycetidae</taxon>
        <taxon>Microascales</taxon>
        <taxon>Microascaceae</taxon>
        <taxon>Parascedosporium</taxon>
    </lineage>
</organism>
<comment type="caution">
    <text evidence="2">The sequence shown here is derived from an EMBL/GenBank/DDBJ whole genome shotgun (WGS) entry which is preliminary data.</text>
</comment>